<evidence type="ECO:0000256" key="1">
    <source>
        <dbReference type="ARBA" id="ARBA00007447"/>
    </source>
</evidence>
<dbReference type="InterPro" id="IPR033121">
    <property type="entry name" value="PEPTIDASE_A1"/>
</dbReference>
<dbReference type="PANTHER" id="PTHR13683">
    <property type="entry name" value="ASPARTYL PROTEASES"/>
    <property type="match status" value="1"/>
</dbReference>
<dbReference type="AlphaFoldDB" id="A0A2N9F2R8"/>
<evidence type="ECO:0000313" key="4">
    <source>
        <dbReference type="EMBL" id="SPC81408.1"/>
    </source>
</evidence>
<evidence type="ECO:0000259" key="3">
    <source>
        <dbReference type="PROSITE" id="PS51767"/>
    </source>
</evidence>
<dbReference type="EMBL" id="OIVN01000513">
    <property type="protein sequence ID" value="SPC81408.1"/>
    <property type="molecule type" value="Genomic_DNA"/>
</dbReference>
<dbReference type="InterPro" id="IPR032799">
    <property type="entry name" value="TAXi_C"/>
</dbReference>
<gene>
    <name evidence="4" type="ORF">FSB_LOCUS9290</name>
</gene>
<dbReference type="GO" id="GO:0006508">
    <property type="term" value="P:proteolysis"/>
    <property type="evidence" value="ECO:0007669"/>
    <property type="project" value="InterPro"/>
</dbReference>
<dbReference type="Pfam" id="PF14543">
    <property type="entry name" value="TAXi_N"/>
    <property type="match status" value="1"/>
</dbReference>
<dbReference type="InterPro" id="IPR001461">
    <property type="entry name" value="Aspartic_peptidase_A1"/>
</dbReference>
<feature type="active site" evidence="2">
    <location>
        <position position="99"/>
    </location>
</feature>
<dbReference type="PRINTS" id="PR00792">
    <property type="entry name" value="PEPSIN"/>
</dbReference>
<dbReference type="FunFam" id="2.40.70.10:FF:000021">
    <property type="entry name" value="Aspartyl protease AED1"/>
    <property type="match status" value="1"/>
</dbReference>
<dbReference type="Pfam" id="PF14541">
    <property type="entry name" value="TAXi_C"/>
    <property type="match status" value="1"/>
</dbReference>
<comment type="similarity">
    <text evidence="1">Belongs to the peptidase A1 family.</text>
</comment>
<dbReference type="InterPro" id="IPR032861">
    <property type="entry name" value="TAXi_N"/>
</dbReference>
<name>A0A2N9F2R8_FAGSY</name>
<sequence>MSSGPKRKASLKVIHKYGPCFQSNEDLVQIPSHTEILLQDQHRVNSIHSRLSNNSNSNILWDSQASTIPAKSGLNIGSGSYIVTVGFGTPKRDLRLVFDTGSDLTWTQCKPCAVCYNQLDPIFDPHKSTSYTNIPCPTPLCSQLTSATGSPRQCSSSSKCKYLVAYGDGSYTLGYFSKERLTITSSSDVVDNFIFGCGQDNEGLFNGIAGLLGIGRGQVSIVQQAAQKYGRFFSYCVPSTSSSTGYLTFGKGNGVSKTLKFTPLLVLSQGPSFYGLNLIGISVGGRRLLIPTSIFSTAGTIIDSGTVITRLPPMAYNALRTAFRELMHNYPMTSPVSSLLDTCYDLSKSNQFQACLAFAGNGNPRDIAILGNVQPRGLEVAYDVVGGRIGFRSGGCS</sequence>
<feature type="domain" description="Peptidase A1" evidence="3">
    <location>
        <begin position="81"/>
        <end position="397"/>
    </location>
</feature>
<accession>A0A2N9F2R8</accession>
<organism evidence="4">
    <name type="scientific">Fagus sylvatica</name>
    <name type="common">Beechnut</name>
    <dbReference type="NCBI Taxonomy" id="28930"/>
    <lineage>
        <taxon>Eukaryota</taxon>
        <taxon>Viridiplantae</taxon>
        <taxon>Streptophyta</taxon>
        <taxon>Embryophyta</taxon>
        <taxon>Tracheophyta</taxon>
        <taxon>Spermatophyta</taxon>
        <taxon>Magnoliopsida</taxon>
        <taxon>eudicotyledons</taxon>
        <taxon>Gunneridae</taxon>
        <taxon>Pentapetalae</taxon>
        <taxon>rosids</taxon>
        <taxon>fabids</taxon>
        <taxon>Fagales</taxon>
        <taxon>Fagaceae</taxon>
        <taxon>Fagus</taxon>
    </lineage>
</organism>
<feature type="active site" evidence="2">
    <location>
        <position position="303"/>
    </location>
</feature>
<dbReference type="SUPFAM" id="SSF50630">
    <property type="entry name" value="Acid proteases"/>
    <property type="match status" value="1"/>
</dbReference>
<dbReference type="GO" id="GO:0004190">
    <property type="term" value="F:aspartic-type endopeptidase activity"/>
    <property type="evidence" value="ECO:0007669"/>
    <property type="project" value="InterPro"/>
</dbReference>
<dbReference type="PROSITE" id="PS51767">
    <property type="entry name" value="PEPTIDASE_A1"/>
    <property type="match status" value="1"/>
</dbReference>
<dbReference type="Gene3D" id="2.40.70.10">
    <property type="entry name" value="Acid Proteases"/>
    <property type="match status" value="3"/>
</dbReference>
<protein>
    <recommendedName>
        <fullName evidence="3">Peptidase A1 domain-containing protein</fullName>
    </recommendedName>
</protein>
<dbReference type="PANTHER" id="PTHR13683:SF750">
    <property type="entry name" value="ASPARTYL PROTEASE AED1"/>
    <property type="match status" value="1"/>
</dbReference>
<proteinExistence type="inferred from homology"/>
<reference evidence="4" key="1">
    <citation type="submission" date="2018-02" db="EMBL/GenBank/DDBJ databases">
        <authorList>
            <person name="Cohen D.B."/>
            <person name="Kent A.D."/>
        </authorList>
    </citation>
    <scope>NUCLEOTIDE SEQUENCE</scope>
</reference>
<evidence type="ECO:0000256" key="2">
    <source>
        <dbReference type="PIRSR" id="PIRSR601461-1"/>
    </source>
</evidence>
<dbReference type="InterPro" id="IPR021109">
    <property type="entry name" value="Peptidase_aspartic_dom_sf"/>
</dbReference>